<proteinExistence type="inferred from homology"/>
<keyword evidence="2" id="KW-0689">Ribosomal protein</keyword>
<protein>
    <recommendedName>
        <fullName evidence="7">40S ribosomal protein S19</fullName>
    </recommendedName>
</protein>
<dbReference type="GO" id="GO:0003735">
    <property type="term" value="F:structural constituent of ribosome"/>
    <property type="evidence" value="ECO:0007669"/>
    <property type="project" value="InterPro"/>
</dbReference>
<dbReference type="Pfam" id="PF01090">
    <property type="entry name" value="Ribosomal_S19e"/>
    <property type="match status" value="1"/>
</dbReference>
<evidence type="ECO:0000313" key="5">
    <source>
        <dbReference type="EMBL" id="KAG6536799.1"/>
    </source>
</evidence>
<keyword evidence="3" id="KW-0687">Ribonucleoprotein</keyword>
<dbReference type="GO" id="GO:0006412">
    <property type="term" value="P:translation"/>
    <property type="evidence" value="ECO:0007669"/>
    <property type="project" value="InterPro"/>
</dbReference>
<dbReference type="PANTHER" id="PTHR11710:SF0">
    <property type="entry name" value="40S RIBOSOMAL PROTEIN S19"/>
    <property type="match status" value="1"/>
</dbReference>
<dbReference type="AlphaFoldDB" id="A0A8J5I689"/>
<dbReference type="InterPro" id="IPR001266">
    <property type="entry name" value="Ribosomal_eS19"/>
</dbReference>
<dbReference type="SUPFAM" id="SSF46785">
    <property type="entry name" value="Winged helix' DNA-binding domain"/>
    <property type="match status" value="1"/>
</dbReference>
<gene>
    <name evidence="5" type="ORF">ZIOFF_001868</name>
</gene>
<accession>A0A8J5I689</accession>
<dbReference type="SMART" id="SM01413">
    <property type="entry name" value="Ribosomal_S19e"/>
    <property type="match status" value="1"/>
</dbReference>
<evidence type="ECO:0008006" key="7">
    <source>
        <dbReference type="Google" id="ProtNLM"/>
    </source>
</evidence>
<dbReference type="GO" id="GO:0003723">
    <property type="term" value="F:RNA binding"/>
    <property type="evidence" value="ECO:0007669"/>
    <property type="project" value="TreeGrafter"/>
</dbReference>
<organism evidence="5 6">
    <name type="scientific">Zingiber officinale</name>
    <name type="common">Ginger</name>
    <name type="synonym">Amomum zingiber</name>
    <dbReference type="NCBI Taxonomy" id="94328"/>
    <lineage>
        <taxon>Eukaryota</taxon>
        <taxon>Viridiplantae</taxon>
        <taxon>Streptophyta</taxon>
        <taxon>Embryophyta</taxon>
        <taxon>Tracheophyta</taxon>
        <taxon>Spermatophyta</taxon>
        <taxon>Magnoliopsida</taxon>
        <taxon>Liliopsida</taxon>
        <taxon>Zingiberales</taxon>
        <taxon>Zingiberaceae</taxon>
        <taxon>Zingiber</taxon>
    </lineage>
</organism>
<evidence type="ECO:0000256" key="1">
    <source>
        <dbReference type="ARBA" id="ARBA00010014"/>
    </source>
</evidence>
<dbReference type="InterPro" id="IPR036388">
    <property type="entry name" value="WH-like_DNA-bd_sf"/>
</dbReference>
<name>A0A8J5I689_ZINOF</name>
<comment type="caution">
    <text evidence="5">The sequence shown here is derived from an EMBL/GenBank/DDBJ whole genome shotgun (WGS) entry which is preliminary data.</text>
</comment>
<dbReference type="GO" id="GO:0022627">
    <property type="term" value="C:cytosolic small ribosomal subunit"/>
    <property type="evidence" value="ECO:0007669"/>
    <property type="project" value="TreeGrafter"/>
</dbReference>
<evidence type="ECO:0000313" key="6">
    <source>
        <dbReference type="Proteomes" id="UP000734854"/>
    </source>
</evidence>
<dbReference type="InterPro" id="IPR036390">
    <property type="entry name" value="WH_DNA-bd_sf"/>
</dbReference>
<evidence type="ECO:0000256" key="4">
    <source>
        <dbReference type="SAM" id="Phobius"/>
    </source>
</evidence>
<keyword evidence="4" id="KW-0472">Membrane</keyword>
<evidence type="ECO:0000256" key="2">
    <source>
        <dbReference type="ARBA" id="ARBA00022980"/>
    </source>
</evidence>
<dbReference type="FunFam" id="1.10.10.10:FF:000118">
    <property type="entry name" value="40S ribosomal protein S19"/>
    <property type="match status" value="1"/>
</dbReference>
<sequence length="209" mass="24030">MEKEVSKTLKDVSPHEFVKAYSAHLKRSGKMELPEWTDIVKTGRFKELAPYDSDWYYIRAASMARKIYLRQGIGVGGFQKIYGGRKRNGSRPPHFCKSSGAIARHILQQLQKMNIIEIDPKGIGLSNQFQHHEDQYTISFGNRYFVLLNAICLEFYLTNVFLLFFTPADGKSLHRDSVILIKSLAVSRCYLNILCLPKCWHMFGLGHLI</sequence>
<dbReference type="Gene3D" id="1.10.10.10">
    <property type="entry name" value="Winged helix-like DNA-binding domain superfamily/Winged helix DNA-binding domain"/>
    <property type="match status" value="1"/>
</dbReference>
<evidence type="ECO:0000256" key="3">
    <source>
        <dbReference type="ARBA" id="ARBA00023274"/>
    </source>
</evidence>
<dbReference type="GO" id="GO:0000028">
    <property type="term" value="P:ribosomal small subunit assembly"/>
    <property type="evidence" value="ECO:0007669"/>
    <property type="project" value="TreeGrafter"/>
</dbReference>
<keyword evidence="4" id="KW-1133">Transmembrane helix</keyword>
<feature type="transmembrane region" description="Helical" evidence="4">
    <location>
        <begin position="144"/>
        <end position="165"/>
    </location>
</feature>
<reference evidence="5 6" key="1">
    <citation type="submission" date="2020-08" db="EMBL/GenBank/DDBJ databases">
        <title>Plant Genome Project.</title>
        <authorList>
            <person name="Zhang R.-G."/>
        </authorList>
    </citation>
    <scope>NUCLEOTIDE SEQUENCE [LARGE SCALE GENOMIC DNA]</scope>
    <source>
        <tissue evidence="5">Rhizome</tissue>
    </source>
</reference>
<keyword evidence="6" id="KW-1185">Reference proteome</keyword>
<keyword evidence="4" id="KW-0812">Transmembrane</keyword>
<dbReference type="InterPro" id="IPR018277">
    <property type="entry name" value="Ribosomal_eS19_CS"/>
</dbReference>
<dbReference type="PANTHER" id="PTHR11710">
    <property type="entry name" value="40S RIBOSOMAL PROTEIN S19"/>
    <property type="match status" value="1"/>
</dbReference>
<dbReference type="PROSITE" id="PS00628">
    <property type="entry name" value="RIBOSOMAL_S19E"/>
    <property type="match status" value="1"/>
</dbReference>
<dbReference type="Proteomes" id="UP000734854">
    <property type="component" value="Unassembled WGS sequence"/>
</dbReference>
<dbReference type="EMBL" id="JACMSC010000001">
    <property type="protein sequence ID" value="KAG6536799.1"/>
    <property type="molecule type" value="Genomic_DNA"/>
</dbReference>
<comment type="similarity">
    <text evidence="1">Belongs to the eukaryotic ribosomal protein eS19 family.</text>
</comment>